<organism evidence="1">
    <name type="scientific">Talaromyces marneffei PM1</name>
    <dbReference type="NCBI Taxonomy" id="1077442"/>
    <lineage>
        <taxon>Eukaryota</taxon>
        <taxon>Fungi</taxon>
        <taxon>Dikarya</taxon>
        <taxon>Ascomycota</taxon>
        <taxon>Pezizomycotina</taxon>
        <taxon>Eurotiomycetes</taxon>
        <taxon>Eurotiomycetidae</taxon>
        <taxon>Eurotiales</taxon>
        <taxon>Trichocomaceae</taxon>
        <taxon>Talaromyces</taxon>
        <taxon>Talaromyces sect. Talaromyces</taxon>
    </lineage>
</organism>
<protein>
    <submittedName>
        <fullName evidence="1">MHC class II regulatory factor RFX1</fullName>
    </submittedName>
</protein>
<gene>
    <name evidence="1" type="ORF">GQ26_0241580</name>
</gene>
<proteinExistence type="predicted"/>
<comment type="caution">
    <text evidence="1">The sequence shown here is derived from an EMBL/GenBank/DDBJ whole genome shotgun (WGS) entry which is preliminary data.</text>
</comment>
<dbReference type="AlphaFoldDB" id="A0A093VF61"/>
<name>A0A093VF61_TALMA</name>
<sequence length="73" mass="8057">MLQQLDCEGTRFEVSLVWPNVSAALPSSLAAVVLPFGEKIKKTWPDLPEEMQALKVRTEIAFGKFSDGYTSLA</sequence>
<evidence type="ECO:0000313" key="1">
    <source>
        <dbReference type="EMBL" id="KFX45331.1"/>
    </source>
</evidence>
<accession>A0A093VF61</accession>
<dbReference type="EMBL" id="JPOX01000024">
    <property type="protein sequence ID" value="KFX45331.1"/>
    <property type="molecule type" value="Genomic_DNA"/>
</dbReference>
<reference evidence="1" key="1">
    <citation type="journal article" date="2014" name="PLoS Genet.">
        <title>Signature Gene Expression Reveals Novel Clues to the Molecular Mechanisms of Dimorphic Transition in Penicillium marneffei.</title>
        <authorList>
            <person name="Yang E."/>
            <person name="Wang G."/>
            <person name="Cai J."/>
            <person name="Woo P.C."/>
            <person name="Lau S.K."/>
            <person name="Yuen K.-Y."/>
            <person name="Chow W.-N."/>
            <person name="Lin X."/>
        </authorList>
    </citation>
    <scope>NUCLEOTIDE SEQUENCE [LARGE SCALE GENOMIC DNA]</scope>
    <source>
        <strain evidence="1">PM1</strain>
    </source>
</reference>
<dbReference type="HOGENOM" id="CLU_2706498_0_0_1"/>